<accession>A0A6N8FAN3</accession>
<feature type="domain" description="EamA" evidence="6">
    <location>
        <begin position="148"/>
        <end position="280"/>
    </location>
</feature>
<keyword evidence="3 5" id="KW-1133">Transmembrane helix</keyword>
<evidence type="ECO:0000256" key="2">
    <source>
        <dbReference type="ARBA" id="ARBA00022692"/>
    </source>
</evidence>
<dbReference type="PANTHER" id="PTHR32322:SF14">
    <property type="entry name" value="PROTEIN PAGO"/>
    <property type="match status" value="1"/>
</dbReference>
<dbReference type="OrthoDB" id="9776210at2"/>
<evidence type="ECO:0000259" key="6">
    <source>
        <dbReference type="Pfam" id="PF00892"/>
    </source>
</evidence>
<dbReference type="AlphaFoldDB" id="A0A6N8FAN3"/>
<comment type="caution">
    <text evidence="7">The sequence shown here is derived from an EMBL/GenBank/DDBJ whole genome shotgun (WGS) entry which is preliminary data.</text>
</comment>
<evidence type="ECO:0000256" key="1">
    <source>
        <dbReference type="ARBA" id="ARBA00004141"/>
    </source>
</evidence>
<reference evidence="7 8" key="1">
    <citation type="submission" date="2019-11" db="EMBL/GenBank/DDBJ databases">
        <title>P. haliotis isolates from Z. marina roots.</title>
        <authorList>
            <person name="Cohen M."/>
            <person name="Jospin G."/>
            <person name="Eisen J.A."/>
            <person name="Coil D.A."/>
        </authorList>
    </citation>
    <scope>NUCLEOTIDE SEQUENCE [LARGE SCALE GENOMIC DNA]</scope>
    <source>
        <strain evidence="7 8">UCD-MCMsp1aY</strain>
    </source>
</reference>
<feature type="transmembrane region" description="Helical" evidence="5">
    <location>
        <begin position="90"/>
        <end position="110"/>
    </location>
</feature>
<feature type="transmembrane region" description="Helical" evidence="5">
    <location>
        <begin position="122"/>
        <end position="141"/>
    </location>
</feature>
<feature type="domain" description="EamA" evidence="6">
    <location>
        <begin position="5"/>
        <end position="134"/>
    </location>
</feature>
<dbReference type="RefSeq" id="WP_155694942.1">
    <property type="nucleotide sequence ID" value="NZ_WOCD01000003.1"/>
</dbReference>
<feature type="transmembrane region" description="Helical" evidence="5">
    <location>
        <begin position="65"/>
        <end position="84"/>
    </location>
</feature>
<comment type="subcellular location">
    <subcellularLocation>
        <location evidence="1">Membrane</location>
        <topology evidence="1">Multi-pass membrane protein</topology>
    </subcellularLocation>
</comment>
<evidence type="ECO:0000313" key="7">
    <source>
        <dbReference type="EMBL" id="MUH71822.1"/>
    </source>
</evidence>
<dbReference type="InterPro" id="IPR050638">
    <property type="entry name" value="AA-Vitamin_Transporters"/>
</dbReference>
<sequence>MPVSLAFLVVVLVWSTTPLGIVWSSESISPTLSLLMRMGIAASFGLLLMKVLNIKLNTSRNALKVYLFSSISLSVGMLFCYFAAQYISSGLMALSFGLTPILSGLLAQRWLSENKFTKTKKISLLIALAGLAIVCSENMIINDGAIYGFSFIFIGVVLFSLSSVLVKGVKVDLHPLSTTVGSLLVSLPVYLIAWFVLDGEVNYQEWQMRSIWAVIYMGLFASLLGFLAYFYILQKLEASTVALVTMLTPVVSMSLGIILNNERFSISLLTGGLLIVLGLGVFQFGNRMFSKFNRSKSGSINI</sequence>
<evidence type="ECO:0000313" key="8">
    <source>
        <dbReference type="Proteomes" id="UP000439994"/>
    </source>
</evidence>
<keyword evidence="4 5" id="KW-0472">Membrane</keyword>
<dbReference type="EMBL" id="WOCD01000003">
    <property type="protein sequence ID" value="MUH71822.1"/>
    <property type="molecule type" value="Genomic_DNA"/>
</dbReference>
<dbReference type="InterPro" id="IPR037185">
    <property type="entry name" value="EmrE-like"/>
</dbReference>
<keyword evidence="8" id="KW-1185">Reference proteome</keyword>
<feature type="transmembrane region" description="Helical" evidence="5">
    <location>
        <begin position="240"/>
        <end position="259"/>
    </location>
</feature>
<dbReference type="SUPFAM" id="SSF103481">
    <property type="entry name" value="Multidrug resistance efflux transporter EmrE"/>
    <property type="match status" value="2"/>
</dbReference>
<feature type="transmembrane region" description="Helical" evidence="5">
    <location>
        <begin position="147"/>
        <end position="166"/>
    </location>
</feature>
<dbReference type="Gene3D" id="1.10.3730.20">
    <property type="match status" value="1"/>
</dbReference>
<feature type="transmembrane region" description="Helical" evidence="5">
    <location>
        <begin position="209"/>
        <end position="233"/>
    </location>
</feature>
<evidence type="ECO:0000256" key="5">
    <source>
        <dbReference type="SAM" id="Phobius"/>
    </source>
</evidence>
<dbReference type="Proteomes" id="UP000439994">
    <property type="component" value="Unassembled WGS sequence"/>
</dbReference>
<dbReference type="InterPro" id="IPR000620">
    <property type="entry name" value="EamA_dom"/>
</dbReference>
<dbReference type="PANTHER" id="PTHR32322">
    <property type="entry name" value="INNER MEMBRANE TRANSPORTER"/>
    <property type="match status" value="1"/>
</dbReference>
<evidence type="ECO:0000256" key="4">
    <source>
        <dbReference type="ARBA" id="ARBA00023136"/>
    </source>
</evidence>
<feature type="transmembrane region" description="Helical" evidence="5">
    <location>
        <begin position="265"/>
        <end position="285"/>
    </location>
</feature>
<dbReference type="Pfam" id="PF00892">
    <property type="entry name" value="EamA"/>
    <property type="match status" value="2"/>
</dbReference>
<protein>
    <submittedName>
        <fullName evidence="7">EamA family transporter</fullName>
    </submittedName>
</protein>
<gene>
    <name evidence="7" type="ORF">GNP35_04630</name>
</gene>
<organism evidence="7 8">
    <name type="scientific">Psychrosphaera haliotis</name>
    <dbReference type="NCBI Taxonomy" id="555083"/>
    <lineage>
        <taxon>Bacteria</taxon>
        <taxon>Pseudomonadati</taxon>
        <taxon>Pseudomonadota</taxon>
        <taxon>Gammaproteobacteria</taxon>
        <taxon>Alteromonadales</taxon>
        <taxon>Pseudoalteromonadaceae</taxon>
        <taxon>Psychrosphaera</taxon>
    </lineage>
</organism>
<name>A0A6N8FAN3_9GAMM</name>
<proteinExistence type="predicted"/>
<feature type="transmembrane region" description="Helical" evidence="5">
    <location>
        <begin position="178"/>
        <end position="197"/>
    </location>
</feature>
<keyword evidence="2 5" id="KW-0812">Transmembrane</keyword>
<evidence type="ECO:0000256" key="3">
    <source>
        <dbReference type="ARBA" id="ARBA00022989"/>
    </source>
</evidence>
<dbReference type="GO" id="GO:0016020">
    <property type="term" value="C:membrane"/>
    <property type="evidence" value="ECO:0007669"/>
    <property type="project" value="UniProtKB-SubCell"/>
</dbReference>
<feature type="transmembrane region" description="Helical" evidence="5">
    <location>
        <begin position="34"/>
        <end position="53"/>
    </location>
</feature>